<feature type="non-terminal residue" evidence="1">
    <location>
        <position position="82"/>
    </location>
</feature>
<accession>X1UH26</accession>
<evidence type="ECO:0008006" key="2">
    <source>
        <dbReference type="Google" id="ProtNLM"/>
    </source>
</evidence>
<dbReference type="Gene3D" id="3.40.50.1820">
    <property type="entry name" value="alpha/beta hydrolase"/>
    <property type="match status" value="1"/>
</dbReference>
<name>X1UH26_9ZZZZ</name>
<dbReference type="AlphaFoldDB" id="X1UH26"/>
<gene>
    <name evidence="1" type="ORF">S12H4_51632</name>
</gene>
<comment type="caution">
    <text evidence="1">The sequence shown here is derived from an EMBL/GenBank/DDBJ whole genome shotgun (WGS) entry which is preliminary data.</text>
</comment>
<dbReference type="InterPro" id="IPR029058">
    <property type="entry name" value="AB_hydrolase_fold"/>
</dbReference>
<organism evidence="1">
    <name type="scientific">marine sediment metagenome</name>
    <dbReference type="NCBI Taxonomy" id="412755"/>
    <lineage>
        <taxon>unclassified sequences</taxon>
        <taxon>metagenomes</taxon>
        <taxon>ecological metagenomes</taxon>
    </lineage>
</organism>
<reference evidence="1" key="1">
    <citation type="journal article" date="2014" name="Front. Microbiol.">
        <title>High frequency of phylogenetically diverse reductive dehalogenase-homologous genes in deep subseafloor sedimentary metagenomes.</title>
        <authorList>
            <person name="Kawai M."/>
            <person name="Futagami T."/>
            <person name="Toyoda A."/>
            <person name="Takaki Y."/>
            <person name="Nishi S."/>
            <person name="Hori S."/>
            <person name="Arai W."/>
            <person name="Tsubouchi T."/>
            <person name="Morono Y."/>
            <person name="Uchiyama I."/>
            <person name="Ito T."/>
            <person name="Fujiyama A."/>
            <person name="Inagaki F."/>
            <person name="Takami H."/>
        </authorList>
    </citation>
    <scope>NUCLEOTIDE SEQUENCE</scope>
    <source>
        <strain evidence="1">Expedition CK06-06</strain>
    </source>
</reference>
<sequence>MRIDSVTLEVDGVNIVGQLYLPVGDKPYPTVCACHGIPAGIPDSNDRGYASLAEQVCSNDFAVLIFNFRGTGASGGNLDMLG</sequence>
<protein>
    <recommendedName>
        <fullName evidence="2">Xaa-Pro dipeptidyl-peptidase-like domain-containing protein</fullName>
    </recommendedName>
</protein>
<dbReference type="SUPFAM" id="SSF53474">
    <property type="entry name" value="alpha/beta-Hydrolases"/>
    <property type="match status" value="1"/>
</dbReference>
<proteinExistence type="predicted"/>
<evidence type="ECO:0000313" key="1">
    <source>
        <dbReference type="EMBL" id="GAJ02877.1"/>
    </source>
</evidence>
<dbReference type="EMBL" id="BARW01032654">
    <property type="protein sequence ID" value="GAJ02877.1"/>
    <property type="molecule type" value="Genomic_DNA"/>
</dbReference>